<dbReference type="SUPFAM" id="SSF52317">
    <property type="entry name" value="Class I glutamine amidotransferase-like"/>
    <property type="match status" value="1"/>
</dbReference>
<keyword evidence="3" id="KW-1185">Reference proteome</keyword>
<dbReference type="Gene3D" id="3.40.50.880">
    <property type="match status" value="1"/>
</dbReference>
<evidence type="ECO:0000313" key="2">
    <source>
        <dbReference type="EMBL" id="GID15271.1"/>
    </source>
</evidence>
<dbReference type="Proteomes" id="UP000612808">
    <property type="component" value="Unassembled WGS sequence"/>
</dbReference>
<dbReference type="InterPro" id="IPR029062">
    <property type="entry name" value="Class_I_gatase-like"/>
</dbReference>
<dbReference type="AlphaFoldDB" id="A0A8J3JBD1"/>
<evidence type="ECO:0000313" key="3">
    <source>
        <dbReference type="Proteomes" id="UP000612808"/>
    </source>
</evidence>
<organism evidence="2 3">
    <name type="scientific">Actinocatenispora rupis</name>
    <dbReference type="NCBI Taxonomy" id="519421"/>
    <lineage>
        <taxon>Bacteria</taxon>
        <taxon>Bacillati</taxon>
        <taxon>Actinomycetota</taxon>
        <taxon>Actinomycetes</taxon>
        <taxon>Micromonosporales</taxon>
        <taxon>Micromonosporaceae</taxon>
        <taxon>Actinocatenispora</taxon>
    </lineage>
</organism>
<sequence>MLVFSRTTGFRHDSIPAGIAAVRALGDRHGFGVDATECGAVFTDDTLPRYAAVVWLSTTGDVLDEPQRTAFQRYVEGGGGYLGVHAAADTEHRWPWYGGLVGARFHDHPATQPGTVRIEDGGTAATEGLPREWPRTDEWYNFRANPRGSVHVLATVDEATYDPVGYRGGAMGADHPVAWCHRYAGGRSVYTALGHTAESYREPAFLRHLYGALRMAAGTAPFPA</sequence>
<feature type="domain" description="ThuA-like" evidence="1">
    <location>
        <begin position="2"/>
        <end position="214"/>
    </location>
</feature>
<dbReference type="PANTHER" id="PTHR40469:SF2">
    <property type="entry name" value="GALACTOSE-BINDING DOMAIN-LIKE SUPERFAMILY PROTEIN"/>
    <property type="match status" value="1"/>
</dbReference>
<gene>
    <name evidence="2" type="ORF">Aru02nite_61600</name>
</gene>
<evidence type="ECO:0000259" key="1">
    <source>
        <dbReference type="Pfam" id="PF06283"/>
    </source>
</evidence>
<reference evidence="2" key="1">
    <citation type="submission" date="2021-01" db="EMBL/GenBank/DDBJ databases">
        <title>Whole genome shotgun sequence of Actinocatenispora rupis NBRC 107355.</title>
        <authorList>
            <person name="Komaki H."/>
            <person name="Tamura T."/>
        </authorList>
    </citation>
    <scope>NUCLEOTIDE SEQUENCE</scope>
    <source>
        <strain evidence="2">NBRC 107355</strain>
    </source>
</reference>
<dbReference type="InterPro" id="IPR029010">
    <property type="entry name" value="ThuA-like"/>
</dbReference>
<proteinExistence type="predicted"/>
<name>A0A8J3JBD1_9ACTN</name>
<comment type="caution">
    <text evidence="2">The sequence shown here is derived from an EMBL/GenBank/DDBJ whole genome shotgun (WGS) entry which is preliminary data.</text>
</comment>
<protein>
    <recommendedName>
        <fullName evidence="1">ThuA-like domain-containing protein</fullName>
    </recommendedName>
</protein>
<dbReference type="EMBL" id="BOMB01000040">
    <property type="protein sequence ID" value="GID15271.1"/>
    <property type="molecule type" value="Genomic_DNA"/>
</dbReference>
<accession>A0A8J3JBD1</accession>
<dbReference type="PANTHER" id="PTHR40469">
    <property type="entry name" value="SECRETED GLYCOSYL HYDROLASE"/>
    <property type="match status" value="1"/>
</dbReference>
<dbReference type="Pfam" id="PF06283">
    <property type="entry name" value="ThuA"/>
    <property type="match status" value="1"/>
</dbReference>